<dbReference type="OMA" id="WMEQLFK"/>
<feature type="chain" id="PRO_5002853033" evidence="2">
    <location>
        <begin position="29"/>
        <end position="454"/>
    </location>
</feature>
<dbReference type="Proteomes" id="UP000000759">
    <property type="component" value="Chromosome 20"/>
</dbReference>
<dbReference type="GeneID" id="7195262"/>
<dbReference type="HOGENOM" id="CLU_603376_0_0_1"/>
<dbReference type="KEGG" id="pti:PHATRDRAFT_48993"/>
<organism evidence="3 4">
    <name type="scientific">Phaeodactylum tricornutum (strain CCAP 1055/1)</name>
    <dbReference type="NCBI Taxonomy" id="556484"/>
    <lineage>
        <taxon>Eukaryota</taxon>
        <taxon>Sar</taxon>
        <taxon>Stramenopiles</taxon>
        <taxon>Ochrophyta</taxon>
        <taxon>Bacillariophyta</taxon>
        <taxon>Bacillariophyceae</taxon>
        <taxon>Bacillariophycidae</taxon>
        <taxon>Naviculales</taxon>
        <taxon>Phaeodactylaceae</taxon>
        <taxon>Phaeodactylum</taxon>
    </lineage>
</organism>
<dbReference type="AlphaFoldDB" id="B7G949"/>
<dbReference type="eggNOG" id="ENOG502SK0I">
    <property type="taxonomic scope" value="Eukaryota"/>
</dbReference>
<sequence length="454" mass="51163">MRLKNKSSSSTVVLVLTFVAFLSSFGQAQHLTDSELQVHIGGESSQQWISLSEDAEFQAASVDPSRNARLLRDVQGRLLGGSISALSSIDAYGTYYDGYSQAWRYLGFYIDCGEQRGGGHHRNRRRELKEGEEETEGGCNRVLLWAAYIDLDYQGGEIGEYQFYNLENDAWDTTPCNMTGSERCAKMDCHLPDTHFELLGYYKEQNYLQWMEQLFKHQGYCIWDEDEYSFMQTYYESWPEDCTQSKTAVNGNYLYFDLQPTSNGGMSIGLYTDQRCTSQYTGRSPTVNTVLASFYGSSDSPYNIDSYIDDWNKGMDVYRICQPCKAYKLDYGDEGSNGHRALGGSADGNFECDDDAGYNSVNQCMKFATHTKMRAATFQNLMLATQQGFLPGTTVAGVSYGEQIYKEPEDYTFFFHSTIFFLTGVAFFALAVITHRKTSKTLSEPFIASDGVAA</sequence>
<dbReference type="OrthoDB" id="42797at2759"/>
<dbReference type="EMBL" id="CM000622">
    <property type="protein sequence ID" value="EEC44759.1"/>
    <property type="molecule type" value="Genomic_DNA"/>
</dbReference>
<feature type="signal peptide" evidence="2">
    <location>
        <begin position="1"/>
        <end position="28"/>
    </location>
</feature>
<dbReference type="PaxDb" id="2850-Phatr48993"/>
<gene>
    <name evidence="3" type="ORF">PHATRDRAFT_48993</name>
</gene>
<evidence type="ECO:0000313" key="3">
    <source>
        <dbReference type="EMBL" id="EEC44759.1"/>
    </source>
</evidence>
<accession>B7G949</accession>
<evidence type="ECO:0000256" key="1">
    <source>
        <dbReference type="SAM" id="Phobius"/>
    </source>
</evidence>
<reference evidence="4" key="2">
    <citation type="submission" date="2008-08" db="EMBL/GenBank/DDBJ databases">
        <authorList>
            <consortium name="Diatom Consortium"/>
            <person name="Grigoriev I."/>
            <person name="Grimwood J."/>
            <person name="Kuo A."/>
            <person name="Otillar R.P."/>
            <person name="Salamov A."/>
            <person name="Detter J.C."/>
            <person name="Lindquist E."/>
            <person name="Shapiro H."/>
            <person name="Lucas S."/>
            <person name="Glavina del Rio T."/>
            <person name="Pitluck S."/>
            <person name="Rokhsar D."/>
            <person name="Bowler C."/>
        </authorList>
    </citation>
    <scope>GENOME REANNOTATION</scope>
    <source>
        <strain evidence="4">CCAP 1055/1</strain>
    </source>
</reference>
<reference evidence="3 4" key="1">
    <citation type="journal article" date="2008" name="Nature">
        <title>The Phaeodactylum genome reveals the evolutionary history of diatom genomes.</title>
        <authorList>
            <person name="Bowler C."/>
            <person name="Allen A.E."/>
            <person name="Badger J.H."/>
            <person name="Grimwood J."/>
            <person name="Jabbari K."/>
            <person name="Kuo A."/>
            <person name="Maheswari U."/>
            <person name="Martens C."/>
            <person name="Maumus F."/>
            <person name="Otillar R.P."/>
            <person name="Rayko E."/>
            <person name="Salamov A."/>
            <person name="Vandepoele K."/>
            <person name="Beszteri B."/>
            <person name="Gruber A."/>
            <person name="Heijde M."/>
            <person name="Katinka M."/>
            <person name="Mock T."/>
            <person name="Valentin K."/>
            <person name="Verret F."/>
            <person name="Berges J.A."/>
            <person name="Brownlee C."/>
            <person name="Cadoret J.P."/>
            <person name="Chiovitti A."/>
            <person name="Choi C.J."/>
            <person name="Coesel S."/>
            <person name="De Martino A."/>
            <person name="Detter J.C."/>
            <person name="Durkin C."/>
            <person name="Falciatore A."/>
            <person name="Fournet J."/>
            <person name="Haruta M."/>
            <person name="Huysman M.J."/>
            <person name="Jenkins B.D."/>
            <person name="Jiroutova K."/>
            <person name="Jorgensen R.E."/>
            <person name="Joubert Y."/>
            <person name="Kaplan A."/>
            <person name="Kroger N."/>
            <person name="Kroth P.G."/>
            <person name="La Roche J."/>
            <person name="Lindquist E."/>
            <person name="Lommer M."/>
            <person name="Martin-Jezequel V."/>
            <person name="Lopez P.J."/>
            <person name="Lucas S."/>
            <person name="Mangogna M."/>
            <person name="McGinnis K."/>
            <person name="Medlin L.K."/>
            <person name="Montsant A."/>
            <person name="Oudot-Le Secq M.P."/>
            <person name="Napoli C."/>
            <person name="Obornik M."/>
            <person name="Parker M.S."/>
            <person name="Petit J.L."/>
            <person name="Porcel B.M."/>
            <person name="Poulsen N."/>
            <person name="Robison M."/>
            <person name="Rychlewski L."/>
            <person name="Rynearson T.A."/>
            <person name="Schmutz J."/>
            <person name="Shapiro H."/>
            <person name="Siaut M."/>
            <person name="Stanley M."/>
            <person name="Sussman M.R."/>
            <person name="Taylor A.R."/>
            <person name="Vardi A."/>
            <person name="von Dassow P."/>
            <person name="Vyverman W."/>
            <person name="Willis A."/>
            <person name="Wyrwicz L.S."/>
            <person name="Rokhsar D.S."/>
            <person name="Weissenbach J."/>
            <person name="Armbrust E.V."/>
            <person name="Green B.R."/>
            <person name="Van de Peer Y."/>
            <person name="Grigoriev I.V."/>
        </authorList>
    </citation>
    <scope>NUCLEOTIDE SEQUENCE [LARGE SCALE GENOMIC DNA]</scope>
    <source>
        <strain evidence="3 4">CCAP 1055/1</strain>
    </source>
</reference>
<keyword evidence="1" id="KW-0472">Membrane</keyword>
<dbReference type="InParanoid" id="B7G949"/>
<keyword evidence="4" id="KW-1185">Reference proteome</keyword>
<dbReference type="RefSeq" id="XP_002183577.1">
    <property type="nucleotide sequence ID" value="XM_002183541.1"/>
</dbReference>
<name>B7G949_PHATC</name>
<proteinExistence type="predicted"/>
<keyword evidence="2" id="KW-0732">Signal</keyword>
<evidence type="ECO:0000313" key="4">
    <source>
        <dbReference type="Proteomes" id="UP000000759"/>
    </source>
</evidence>
<keyword evidence="1" id="KW-0812">Transmembrane</keyword>
<protein>
    <submittedName>
        <fullName evidence="3">Uncharacterized protein</fullName>
    </submittedName>
</protein>
<evidence type="ECO:0000256" key="2">
    <source>
        <dbReference type="SAM" id="SignalP"/>
    </source>
</evidence>
<keyword evidence="1" id="KW-1133">Transmembrane helix</keyword>
<feature type="transmembrane region" description="Helical" evidence="1">
    <location>
        <begin position="413"/>
        <end position="433"/>
    </location>
</feature>